<sequence length="71" mass="8212">MNLYEMKKNTRCFIEGVPNNQLLSIFGIRPGCEICVLTRQPFHGPIVVKHKHRNIAIDKHFALNIDVRLVN</sequence>
<dbReference type="SMART" id="SM00899">
    <property type="entry name" value="FeoA"/>
    <property type="match status" value="1"/>
</dbReference>
<dbReference type="EMBL" id="JAPRAT010000001">
    <property type="protein sequence ID" value="MCZ0701749.1"/>
    <property type="molecule type" value="Genomic_DNA"/>
</dbReference>
<dbReference type="SUPFAM" id="SSF50037">
    <property type="entry name" value="C-terminal domain of transcriptional repressors"/>
    <property type="match status" value="1"/>
</dbReference>
<dbReference type="InterPro" id="IPR008988">
    <property type="entry name" value="Transcriptional_repressor_C"/>
</dbReference>
<feature type="domain" description="Ferrous iron transporter FeoA-like" evidence="2">
    <location>
        <begin position="1"/>
        <end position="69"/>
    </location>
</feature>
<name>A0A9J6R7Z9_9BACI</name>
<dbReference type="Proteomes" id="UP001084197">
    <property type="component" value="Unassembled WGS sequence"/>
</dbReference>
<dbReference type="InterPro" id="IPR038157">
    <property type="entry name" value="FeoA_core_dom"/>
</dbReference>
<keyword evidence="1" id="KW-0408">Iron</keyword>
<comment type="caution">
    <text evidence="3">The sequence shown here is derived from an EMBL/GenBank/DDBJ whole genome shotgun (WGS) entry which is preliminary data.</text>
</comment>
<evidence type="ECO:0000259" key="2">
    <source>
        <dbReference type="SMART" id="SM00899"/>
    </source>
</evidence>
<reference evidence="3" key="1">
    <citation type="submission" date="2022-11" db="EMBL/GenBank/DDBJ databases">
        <title>WGS of Natronobacillus azotifigens 24KS-1, an anaerobic diazotrophic haloalkaliphile from soda-rich habitats.</title>
        <authorList>
            <person name="Sorokin D.Y."/>
            <person name="Merkel A.Y."/>
        </authorList>
    </citation>
    <scope>NUCLEOTIDE SEQUENCE</scope>
    <source>
        <strain evidence="3">24KS-1</strain>
    </source>
</reference>
<proteinExistence type="predicted"/>
<accession>A0A9J6R7Z9</accession>
<protein>
    <submittedName>
        <fullName evidence="3">FeoA family protein</fullName>
    </submittedName>
</protein>
<evidence type="ECO:0000313" key="3">
    <source>
        <dbReference type="EMBL" id="MCZ0701749.1"/>
    </source>
</evidence>
<dbReference type="InterPro" id="IPR007167">
    <property type="entry name" value="Fe-transptr_FeoA-like"/>
</dbReference>
<dbReference type="Gene3D" id="2.30.30.90">
    <property type="match status" value="1"/>
</dbReference>
<organism evidence="3 4">
    <name type="scientific">Natronobacillus azotifigens</name>
    <dbReference type="NCBI Taxonomy" id="472978"/>
    <lineage>
        <taxon>Bacteria</taxon>
        <taxon>Bacillati</taxon>
        <taxon>Bacillota</taxon>
        <taxon>Bacilli</taxon>
        <taxon>Bacillales</taxon>
        <taxon>Bacillaceae</taxon>
        <taxon>Natronobacillus</taxon>
    </lineage>
</organism>
<dbReference type="Pfam" id="PF04023">
    <property type="entry name" value="FeoA"/>
    <property type="match status" value="1"/>
</dbReference>
<evidence type="ECO:0000256" key="1">
    <source>
        <dbReference type="ARBA" id="ARBA00023004"/>
    </source>
</evidence>
<dbReference type="RefSeq" id="WP_268778511.1">
    <property type="nucleotide sequence ID" value="NZ_JAPRAT010000001.1"/>
</dbReference>
<dbReference type="GO" id="GO:0046914">
    <property type="term" value="F:transition metal ion binding"/>
    <property type="evidence" value="ECO:0007669"/>
    <property type="project" value="InterPro"/>
</dbReference>
<gene>
    <name evidence="3" type="ORF">OWO01_00810</name>
</gene>
<dbReference type="AlphaFoldDB" id="A0A9J6R7Z9"/>
<keyword evidence="4" id="KW-1185">Reference proteome</keyword>
<evidence type="ECO:0000313" key="4">
    <source>
        <dbReference type="Proteomes" id="UP001084197"/>
    </source>
</evidence>